<dbReference type="AlphaFoldDB" id="A0A1F6NKR1"/>
<accession>A0A1F6NKR1</accession>
<proteinExistence type="predicted"/>
<gene>
    <name evidence="2" type="ORF">A2261_01570</name>
</gene>
<organism evidence="2 3">
    <name type="scientific">Candidatus Magasanikbacteria bacterium RIFOXYA2_FULL_44_8</name>
    <dbReference type="NCBI Taxonomy" id="1798696"/>
    <lineage>
        <taxon>Bacteria</taxon>
        <taxon>Candidatus Magasanikiibacteriota</taxon>
    </lineage>
</organism>
<evidence type="ECO:0000256" key="1">
    <source>
        <dbReference type="SAM" id="MobiDB-lite"/>
    </source>
</evidence>
<reference evidence="2 3" key="1">
    <citation type="journal article" date="2016" name="Nat. Commun.">
        <title>Thousands of microbial genomes shed light on interconnected biogeochemical processes in an aquifer system.</title>
        <authorList>
            <person name="Anantharaman K."/>
            <person name="Brown C.T."/>
            <person name="Hug L.A."/>
            <person name="Sharon I."/>
            <person name="Castelle C.J."/>
            <person name="Probst A.J."/>
            <person name="Thomas B.C."/>
            <person name="Singh A."/>
            <person name="Wilkins M.J."/>
            <person name="Karaoz U."/>
            <person name="Brodie E.L."/>
            <person name="Williams K.H."/>
            <person name="Hubbard S.S."/>
            <person name="Banfield J.F."/>
        </authorList>
    </citation>
    <scope>NUCLEOTIDE SEQUENCE [LARGE SCALE GENOMIC DNA]</scope>
</reference>
<evidence type="ECO:0000313" key="2">
    <source>
        <dbReference type="EMBL" id="OGH84448.1"/>
    </source>
</evidence>
<protein>
    <submittedName>
        <fullName evidence="2">Uncharacterized protein</fullName>
    </submittedName>
</protein>
<sequence>MAMKRGKSHEVRLGMAVDYVTAWLDSLPTDLTPEEMEMLISERGRNNALGKCARDAIKKCLSLIRQKDDNVRARATGVGVQLGEQLRFYREVFDLDVDIADLKLPSERDGFGWLLLVPKWASANLAWAKCWARFKSCNSYLGDELNKTVPTNERDPAKLGTYAIRFRDRVEADEEWKDASANSIVTKKISTITLLERLLLELWYHWKTCGKHLDIVNWTLCSGSRSSDGRVPDVNMSGGGFSVDWSRPDGSGGGLRPREAAV</sequence>
<dbReference type="Proteomes" id="UP000177803">
    <property type="component" value="Unassembled WGS sequence"/>
</dbReference>
<dbReference type="EMBL" id="MFQR01000020">
    <property type="protein sequence ID" value="OGH84448.1"/>
    <property type="molecule type" value="Genomic_DNA"/>
</dbReference>
<evidence type="ECO:0000313" key="3">
    <source>
        <dbReference type="Proteomes" id="UP000177803"/>
    </source>
</evidence>
<comment type="caution">
    <text evidence="2">The sequence shown here is derived from an EMBL/GenBank/DDBJ whole genome shotgun (WGS) entry which is preliminary data.</text>
</comment>
<name>A0A1F6NKR1_9BACT</name>
<feature type="region of interest" description="Disordered" evidence="1">
    <location>
        <begin position="240"/>
        <end position="262"/>
    </location>
</feature>